<dbReference type="KEGG" id="psul:AU252_06395"/>
<evidence type="ECO:0000259" key="2">
    <source>
        <dbReference type="Pfam" id="PF05378"/>
    </source>
</evidence>
<protein>
    <recommendedName>
        <fullName evidence="6">5-oxoprolinase</fullName>
    </recommendedName>
</protein>
<gene>
    <name evidence="4" type="ORF">AU252_06395</name>
</gene>
<dbReference type="AlphaFoldDB" id="A0A0U3GNU4"/>
<feature type="domain" description="Hydantoinase/oxoprolinase N-terminal" evidence="2">
    <location>
        <begin position="3"/>
        <end position="181"/>
    </location>
</feature>
<evidence type="ECO:0000313" key="4">
    <source>
        <dbReference type="EMBL" id="ALV40838.1"/>
    </source>
</evidence>
<accession>A0A0U3GNU4</accession>
<dbReference type="SUPFAM" id="SSF53067">
    <property type="entry name" value="Actin-like ATPase domain"/>
    <property type="match status" value="1"/>
</dbReference>
<evidence type="ECO:0008006" key="6">
    <source>
        <dbReference type="Google" id="ProtNLM"/>
    </source>
</evidence>
<feature type="domain" description="Hydantoinase A/oxoprolinase" evidence="1">
    <location>
        <begin position="202"/>
        <end position="488"/>
    </location>
</feature>
<dbReference type="PANTHER" id="PTHR11365">
    <property type="entry name" value="5-OXOPROLINASE RELATED"/>
    <property type="match status" value="1"/>
</dbReference>
<name>A0A0U3GNU4_9MICC</name>
<organism evidence="4">
    <name type="scientific">Pseudarthrobacter sulfonivorans</name>
    <dbReference type="NCBI Taxonomy" id="121292"/>
    <lineage>
        <taxon>Bacteria</taxon>
        <taxon>Bacillati</taxon>
        <taxon>Actinomycetota</taxon>
        <taxon>Actinomycetes</taxon>
        <taxon>Micrococcales</taxon>
        <taxon>Micrococcaceae</taxon>
        <taxon>Pseudarthrobacter</taxon>
    </lineage>
</organism>
<dbReference type="GO" id="GO:0005829">
    <property type="term" value="C:cytosol"/>
    <property type="evidence" value="ECO:0007669"/>
    <property type="project" value="TreeGrafter"/>
</dbReference>
<evidence type="ECO:0000259" key="3">
    <source>
        <dbReference type="Pfam" id="PF19278"/>
    </source>
</evidence>
<sequence length="685" mass="72721">MIRIGVDVGGTFTDVTALDTEAETFHVLKLPTTVEDQSKAVTEGILGVLEGIGKSPADVSYLGHGTTAATNALLELRGAKTALLTTKGFANVLEIARQKRPSLYDLFADKPRTLVPNSLTVEVDERLYSDGSARVPLTEAEVARVVKQVKALDVQAVAICLLHSYRNSQHEEALEEALRSEIPNLYISRSSAVAPEFREYERFSTTVINSFVGPEMNLYVTRLEDRTRAAGVQVGLKVIQSNGGLTSPRGVAEKPVTTLLSGPSAGVIAAIYTAQAAGVEQLITFDMGGTSTDVCLIRGGSASTASEREVAGYPVRIPSVNVHTVGAGGGSIASVDAAGGLKVGPESAGSYPGPAAYGHGGQLPTTTDANVVRRRQNPKYALGGKMPIDSEAAQASLERLSKELDMGVLEAARGVHRLANSNMGRAVRKVSIDAGEDPREFTLVAYGGAGPLHAVEVAAEVGMRKVLIPPFPGTLCALGLLVSDVKTEMAKSFLAAASQENLEVLNQHLAQLVDHAHRWLEEEAAIAISQEVYATADVRYPRQNFELAVRLPALHMDNETLAETIADFHEAHQRAYGFCHPDSVPQIVNVRVVAHGHVRKYPLPTISAGAETVATAAVIDYRDVDFGADSGPVSTPVMDRAALQAGNRFNGPAIIEQPDTTTVIPPTATVEVDRFGNLLIEVEPA</sequence>
<reference evidence="4 5" key="1">
    <citation type="submission" date="2015-12" db="EMBL/GenBank/DDBJ databases">
        <authorList>
            <person name="Shamseldin A."/>
            <person name="Moawad H."/>
            <person name="Abd El-Rahim W.M."/>
            <person name="Sadowsky M.J."/>
        </authorList>
    </citation>
    <scope>NUCLEOTIDE SEQUENCE [LARGE SCALE GENOMIC DNA]</scope>
    <source>
        <strain evidence="4 5">Ar51</strain>
    </source>
</reference>
<dbReference type="Pfam" id="PF19278">
    <property type="entry name" value="Hydant_A_C"/>
    <property type="match status" value="1"/>
</dbReference>
<dbReference type="GO" id="GO:0017168">
    <property type="term" value="F:5-oxoprolinase (ATP-hydrolyzing) activity"/>
    <property type="evidence" value="ECO:0007669"/>
    <property type="project" value="TreeGrafter"/>
</dbReference>
<dbReference type="Pfam" id="PF05378">
    <property type="entry name" value="Hydant_A_N"/>
    <property type="match status" value="1"/>
</dbReference>
<dbReference type="Pfam" id="PF01968">
    <property type="entry name" value="Hydantoinase_A"/>
    <property type="match status" value="1"/>
</dbReference>
<feature type="domain" description="Acetophenone carboxylase-like C-terminal" evidence="3">
    <location>
        <begin position="499"/>
        <end position="675"/>
    </location>
</feature>
<proteinExistence type="predicted"/>
<dbReference type="InterPro" id="IPR002821">
    <property type="entry name" value="Hydantoinase_A"/>
</dbReference>
<dbReference type="InterPro" id="IPR045079">
    <property type="entry name" value="Oxoprolinase-like"/>
</dbReference>
<dbReference type="RefSeq" id="WP_058930006.1">
    <property type="nucleotide sequence ID" value="NZ_CP013747.1"/>
</dbReference>
<dbReference type="InterPro" id="IPR043129">
    <property type="entry name" value="ATPase_NBD"/>
</dbReference>
<dbReference type="STRING" id="121292.AU252_06395"/>
<dbReference type="PANTHER" id="PTHR11365:SF23">
    <property type="entry name" value="HYPOTHETICAL 5-OXOPROLINASE (EUROFUNG)-RELATED"/>
    <property type="match status" value="1"/>
</dbReference>
<evidence type="ECO:0000313" key="5">
    <source>
        <dbReference type="Proteomes" id="UP000065151"/>
    </source>
</evidence>
<dbReference type="GO" id="GO:0006749">
    <property type="term" value="P:glutathione metabolic process"/>
    <property type="evidence" value="ECO:0007669"/>
    <property type="project" value="TreeGrafter"/>
</dbReference>
<dbReference type="EMBL" id="CP013747">
    <property type="protein sequence ID" value="ALV40838.1"/>
    <property type="molecule type" value="Genomic_DNA"/>
</dbReference>
<dbReference type="InterPro" id="IPR049517">
    <property type="entry name" value="ACX-like_C"/>
</dbReference>
<evidence type="ECO:0000259" key="1">
    <source>
        <dbReference type="Pfam" id="PF01968"/>
    </source>
</evidence>
<dbReference type="InterPro" id="IPR008040">
    <property type="entry name" value="Hydant_A_N"/>
</dbReference>
<dbReference type="Proteomes" id="UP000065151">
    <property type="component" value="Chromosome"/>
</dbReference>